<dbReference type="RefSeq" id="WP_118441643.1">
    <property type="nucleotide sequence ID" value="NZ_QROD01000013.1"/>
</dbReference>
<accession>A0A415J3K5</accession>
<gene>
    <name evidence="5" type="ORF">DW035_09960</name>
</gene>
<evidence type="ECO:0000313" key="6">
    <source>
        <dbReference type="Proteomes" id="UP000284916"/>
    </source>
</evidence>
<keyword evidence="3" id="KW-0804">Transcription</keyword>
<proteinExistence type="predicted"/>
<dbReference type="Pfam" id="PF00196">
    <property type="entry name" value="GerE"/>
    <property type="match status" value="1"/>
</dbReference>
<dbReference type="EMBL" id="QROI01000013">
    <property type="protein sequence ID" value="RHL14571.1"/>
    <property type="molecule type" value="Genomic_DNA"/>
</dbReference>
<dbReference type="InterPro" id="IPR016032">
    <property type="entry name" value="Sig_transdc_resp-reg_C-effctor"/>
</dbReference>
<organism evidence="5 6">
    <name type="scientific">Phocaeicola plebeius</name>
    <dbReference type="NCBI Taxonomy" id="310297"/>
    <lineage>
        <taxon>Bacteria</taxon>
        <taxon>Pseudomonadati</taxon>
        <taxon>Bacteroidota</taxon>
        <taxon>Bacteroidia</taxon>
        <taxon>Bacteroidales</taxon>
        <taxon>Bacteroidaceae</taxon>
        <taxon>Phocaeicola</taxon>
    </lineage>
</organism>
<dbReference type="InterPro" id="IPR036388">
    <property type="entry name" value="WH-like_DNA-bd_sf"/>
</dbReference>
<feature type="domain" description="HTH luxR-type" evidence="4">
    <location>
        <begin position="117"/>
        <end position="182"/>
    </location>
</feature>
<dbReference type="Gene3D" id="1.10.10.10">
    <property type="entry name" value="Winged helix-like DNA-binding domain superfamily/Winged helix DNA-binding domain"/>
    <property type="match status" value="1"/>
</dbReference>
<keyword evidence="2" id="KW-0238">DNA-binding</keyword>
<comment type="caution">
    <text evidence="5">The sequence shown here is derived from an EMBL/GenBank/DDBJ whole genome shotgun (WGS) entry which is preliminary data.</text>
</comment>
<evidence type="ECO:0000256" key="1">
    <source>
        <dbReference type="ARBA" id="ARBA00023015"/>
    </source>
</evidence>
<dbReference type="AlphaFoldDB" id="A0A415J3K5"/>
<dbReference type="InterPro" id="IPR000792">
    <property type="entry name" value="Tscrpt_reg_LuxR_C"/>
</dbReference>
<evidence type="ECO:0000256" key="3">
    <source>
        <dbReference type="ARBA" id="ARBA00023163"/>
    </source>
</evidence>
<dbReference type="PANTHER" id="PTHR44688">
    <property type="entry name" value="DNA-BINDING TRANSCRIPTIONAL ACTIVATOR DEVR_DOSR"/>
    <property type="match status" value="1"/>
</dbReference>
<evidence type="ECO:0000256" key="2">
    <source>
        <dbReference type="ARBA" id="ARBA00023125"/>
    </source>
</evidence>
<dbReference type="SMART" id="SM00421">
    <property type="entry name" value="HTH_LUXR"/>
    <property type="match status" value="1"/>
</dbReference>
<dbReference type="SUPFAM" id="SSF46894">
    <property type="entry name" value="C-terminal effector domain of the bipartite response regulators"/>
    <property type="match status" value="1"/>
</dbReference>
<evidence type="ECO:0000259" key="4">
    <source>
        <dbReference type="PROSITE" id="PS50043"/>
    </source>
</evidence>
<dbReference type="CDD" id="cd06170">
    <property type="entry name" value="LuxR_C_like"/>
    <property type="match status" value="1"/>
</dbReference>
<dbReference type="PRINTS" id="PR00038">
    <property type="entry name" value="HTHLUXR"/>
</dbReference>
<reference evidence="5 6" key="1">
    <citation type="submission" date="2018-08" db="EMBL/GenBank/DDBJ databases">
        <title>A genome reference for cultivated species of the human gut microbiota.</title>
        <authorList>
            <person name="Zou Y."/>
            <person name="Xue W."/>
            <person name="Luo G."/>
        </authorList>
    </citation>
    <scope>NUCLEOTIDE SEQUENCE [LARGE SCALE GENOMIC DNA]</scope>
    <source>
        <strain evidence="5 6">AF39-11</strain>
    </source>
</reference>
<name>A0A415J3K5_9BACT</name>
<protein>
    <submittedName>
        <fullName evidence="5">LuxR family transcriptional regulator</fullName>
    </submittedName>
</protein>
<dbReference type="PANTHER" id="PTHR44688:SF16">
    <property type="entry name" value="DNA-BINDING TRANSCRIPTIONAL ACTIVATOR DEVR_DOSR"/>
    <property type="match status" value="1"/>
</dbReference>
<dbReference type="Proteomes" id="UP000284916">
    <property type="component" value="Unassembled WGS sequence"/>
</dbReference>
<dbReference type="GO" id="GO:0006355">
    <property type="term" value="P:regulation of DNA-templated transcription"/>
    <property type="evidence" value="ECO:0007669"/>
    <property type="project" value="InterPro"/>
</dbReference>
<evidence type="ECO:0000313" key="5">
    <source>
        <dbReference type="EMBL" id="RHL14571.1"/>
    </source>
</evidence>
<dbReference type="GO" id="GO:0003677">
    <property type="term" value="F:DNA binding"/>
    <property type="evidence" value="ECO:0007669"/>
    <property type="project" value="UniProtKB-KW"/>
</dbReference>
<dbReference type="PROSITE" id="PS50043">
    <property type="entry name" value="HTH_LUXR_2"/>
    <property type="match status" value="1"/>
</dbReference>
<keyword evidence="1" id="KW-0805">Transcription regulation</keyword>
<sequence>MRNQVEFYNTPSGYVMCDDGNYTTRLSESSREVVDELLDTIRECYSDAYRALEQCYSKSSKNSRYQKFRIVNRFIRCNCGELDTQKIDFIDGNINIEQVHCPLRGSGDCQYENVICNPKRTSVLTTRQLQIAAALAEGLTPQEVSDRLYISIHTVHNTIQAIKVKLNLKNTSQIITWYNNFEL</sequence>